<reference evidence="1" key="1">
    <citation type="submission" date="2020-05" db="EMBL/GenBank/DDBJ databases">
        <authorList>
            <person name="Chiriac C."/>
            <person name="Salcher M."/>
            <person name="Ghai R."/>
            <person name="Kavagutti S V."/>
        </authorList>
    </citation>
    <scope>NUCLEOTIDE SEQUENCE</scope>
</reference>
<protein>
    <submittedName>
        <fullName evidence="1">Unannotated protein</fullName>
    </submittedName>
</protein>
<proteinExistence type="predicted"/>
<evidence type="ECO:0000313" key="1">
    <source>
        <dbReference type="EMBL" id="CAB4827665.1"/>
    </source>
</evidence>
<dbReference type="EMBL" id="CAFABK010000019">
    <property type="protein sequence ID" value="CAB4827665.1"/>
    <property type="molecule type" value="Genomic_DNA"/>
</dbReference>
<dbReference type="AlphaFoldDB" id="A0A6J7A457"/>
<gene>
    <name evidence="1" type="ORF">UFOPK3204_00622</name>
</gene>
<sequence>MLPAIARRSETPFAQIANDFGMSDAVIGRWLAKADVEDGLKPATAEWGQRNFGKQINVLACWR</sequence>
<name>A0A6J7A457_9ZZZZ</name>
<organism evidence="1">
    <name type="scientific">freshwater metagenome</name>
    <dbReference type="NCBI Taxonomy" id="449393"/>
    <lineage>
        <taxon>unclassified sequences</taxon>
        <taxon>metagenomes</taxon>
        <taxon>ecological metagenomes</taxon>
    </lineage>
</organism>
<accession>A0A6J7A457</accession>